<protein>
    <submittedName>
        <fullName evidence="5">Acid phosphatase</fullName>
    </submittedName>
</protein>
<dbReference type="Pfam" id="PF01975">
    <property type="entry name" value="SurE"/>
    <property type="match status" value="1"/>
</dbReference>
<dbReference type="SUPFAM" id="SSF64167">
    <property type="entry name" value="SurE-like"/>
    <property type="match status" value="1"/>
</dbReference>
<dbReference type="InterPro" id="IPR030048">
    <property type="entry name" value="SurE"/>
</dbReference>
<dbReference type="GO" id="GO:0008252">
    <property type="term" value="F:nucleotidase activity"/>
    <property type="evidence" value="ECO:0007669"/>
    <property type="project" value="InterPro"/>
</dbReference>
<evidence type="ECO:0000313" key="5">
    <source>
        <dbReference type="EMBL" id="TKW55483.1"/>
    </source>
</evidence>
<comment type="caution">
    <text evidence="5">The sequence shown here is derived from an EMBL/GenBank/DDBJ whole genome shotgun (WGS) entry which is preliminary data.</text>
</comment>
<sequence length="273" mass="29375">GVRLLQCSDDGWAELYLRSFYDALRASGHKVIISATAESQPGSGKLDIEPKDRDDPCQYGSCPAFSGPTGFNATCPDLYWVNSVAVTTMRYGIDRFATERWNATPELAVSGVNVGSTFLSNIPVSGNVAAAAFASGVKSIPAIAFSGASNGNLPWNTSPLATHLVDKIAAAGWPYLPPKTLLNVNFPEVNEWECNHPDRFHWVLSRVETGPHKTPDVAVCGTAHTLPDESRVVTTKGCYISVSVVDSDDLSTASEAKQQQVLDKLRDLFSCLP</sequence>
<keyword evidence="3" id="KW-0378">Hydrolase</keyword>
<evidence type="ECO:0000256" key="3">
    <source>
        <dbReference type="ARBA" id="ARBA00022801"/>
    </source>
</evidence>
<evidence type="ECO:0000259" key="4">
    <source>
        <dbReference type="Pfam" id="PF01975"/>
    </source>
</evidence>
<name>A0A4U6XIX9_9PEZI</name>
<accession>A0A4U6XIX9</accession>
<dbReference type="Proteomes" id="UP000310108">
    <property type="component" value="Unassembled WGS sequence"/>
</dbReference>
<dbReference type="GO" id="GO:0046872">
    <property type="term" value="F:metal ion binding"/>
    <property type="evidence" value="ECO:0007669"/>
    <property type="project" value="UniProtKB-KW"/>
</dbReference>
<dbReference type="InterPro" id="IPR002828">
    <property type="entry name" value="SurE-like_Pase/nucleotidase"/>
</dbReference>
<dbReference type="PANTHER" id="PTHR30457">
    <property type="entry name" value="5'-NUCLEOTIDASE SURE"/>
    <property type="match status" value="1"/>
</dbReference>
<feature type="domain" description="Survival protein SurE-like phosphatase/nucleotidase" evidence="4">
    <location>
        <begin position="6"/>
        <end position="194"/>
    </location>
</feature>
<dbReference type="STRING" id="1306861.A0A4U6XIX9"/>
<keyword evidence="2" id="KW-0479">Metal-binding</keyword>
<dbReference type="AlphaFoldDB" id="A0A4U6XIX9"/>
<proteinExistence type="inferred from homology"/>
<dbReference type="PANTHER" id="PTHR30457:SF0">
    <property type="entry name" value="PHOSPHATASE, PUTATIVE (AFU_ORTHOLOGUE AFUA_4G01070)-RELATED"/>
    <property type="match status" value="1"/>
</dbReference>
<evidence type="ECO:0000313" key="6">
    <source>
        <dbReference type="Proteomes" id="UP000310108"/>
    </source>
</evidence>
<dbReference type="Gene3D" id="3.40.1210.10">
    <property type="entry name" value="Survival protein SurE-like phosphatase/nucleotidase"/>
    <property type="match status" value="1"/>
</dbReference>
<dbReference type="InterPro" id="IPR036523">
    <property type="entry name" value="SurE-like_sf"/>
</dbReference>
<comment type="similarity">
    <text evidence="1">Belongs to the SurE nucleotidase family.</text>
</comment>
<organism evidence="5 6">
    <name type="scientific">Colletotrichum tanaceti</name>
    <dbReference type="NCBI Taxonomy" id="1306861"/>
    <lineage>
        <taxon>Eukaryota</taxon>
        <taxon>Fungi</taxon>
        <taxon>Dikarya</taxon>
        <taxon>Ascomycota</taxon>
        <taxon>Pezizomycotina</taxon>
        <taxon>Sordariomycetes</taxon>
        <taxon>Hypocreomycetidae</taxon>
        <taxon>Glomerellales</taxon>
        <taxon>Glomerellaceae</taxon>
        <taxon>Colletotrichum</taxon>
        <taxon>Colletotrichum destructivum species complex</taxon>
    </lineage>
</organism>
<feature type="non-terminal residue" evidence="5">
    <location>
        <position position="1"/>
    </location>
</feature>
<reference evidence="5 6" key="1">
    <citation type="journal article" date="2019" name="PLoS ONE">
        <title>Comparative genome analysis indicates high evolutionary potential of pathogenicity genes in Colletotrichum tanaceti.</title>
        <authorList>
            <person name="Lelwala R.V."/>
            <person name="Korhonen P.K."/>
            <person name="Young N.D."/>
            <person name="Scott J.B."/>
            <person name="Ades P.A."/>
            <person name="Gasser R.B."/>
            <person name="Taylor P.W.J."/>
        </authorList>
    </citation>
    <scope>NUCLEOTIDE SEQUENCE [LARGE SCALE GENOMIC DNA]</scope>
    <source>
        <strain evidence="5">BRIP57314</strain>
    </source>
</reference>
<evidence type="ECO:0000256" key="1">
    <source>
        <dbReference type="ARBA" id="ARBA00011062"/>
    </source>
</evidence>
<evidence type="ECO:0000256" key="2">
    <source>
        <dbReference type="ARBA" id="ARBA00022723"/>
    </source>
</evidence>
<gene>
    <name evidence="5" type="primary">PHO2</name>
    <name evidence="5" type="ORF">CTA1_6895</name>
</gene>
<keyword evidence="6" id="KW-1185">Reference proteome</keyword>
<dbReference type="EMBL" id="PJEX01000097">
    <property type="protein sequence ID" value="TKW55483.1"/>
    <property type="molecule type" value="Genomic_DNA"/>
</dbReference>